<accession>A0ABQ4XF22</accession>
<dbReference type="PANTHER" id="PTHR42648:SF11">
    <property type="entry name" value="TRANSPOSON TY4-P GAG-POL POLYPROTEIN"/>
    <property type="match status" value="1"/>
</dbReference>
<keyword evidence="12" id="KW-0239">DNA-directed DNA polymerase</keyword>
<dbReference type="Pfam" id="PF13976">
    <property type="entry name" value="gag_pre-integrs"/>
    <property type="match status" value="1"/>
</dbReference>
<evidence type="ECO:0000256" key="2">
    <source>
        <dbReference type="ARBA" id="ARBA00022670"/>
    </source>
</evidence>
<dbReference type="Pfam" id="PF22936">
    <property type="entry name" value="Pol_BBD"/>
    <property type="match status" value="1"/>
</dbReference>
<keyword evidence="12" id="KW-0808">Transferase</keyword>
<keyword evidence="7" id="KW-0378">Hydrolase</keyword>
<keyword evidence="8" id="KW-0067">ATP-binding</keyword>
<dbReference type="EMBL" id="BQNB010009447">
    <property type="protein sequence ID" value="GJS63650.1"/>
    <property type="molecule type" value="Genomic_DNA"/>
</dbReference>
<evidence type="ECO:0000313" key="19">
    <source>
        <dbReference type="EMBL" id="GJS63650.1"/>
    </source>
</evidence>
<evidence type="ECO:0000259" key="17">
    <source>
        <dbReference type="Pfam" id="PF13976"/>
    </source>
</evidence>
<evidence type="ECO:0000256" key="1">
    <source>
        <dbReference type="ARBA" id="ARBA00002180"/>
    </source>
</evidence>
<keyword evidence="4" id="KW-0479">Metal-binding</keyword>
<evidence type="ECO:0000256" key="6">
    <source>
        <dbReference type="ARBA" id="ARBA00022759"/>
    </source>
</evidence>
<evidence type="ECO:0000256" key="14">
    <source>
        <dbReference type="ARBA" id="ARBA00023268"/>
    </source>
</evidence>
<dbReference type="InterPro" id="IPR054722">
    <property type="entry name" value="PolX-like_BBD"/>
</dbReference>
<dbReference type="Pfam" id="PF07727">
    <property type="entry name" value="RVT_2"/>
    <property type="match status" value="1"/>
</dbReference>
<keyword evidence="2" id="KW-0645">Protease</keyword>
<comment type="caution">
    <text evidence="19">The sequence shown here is derived from an EMBL/GenBank/DDBJ whole genome shotgun (WGS) entry which is preliminary data.</text>
</comment>
<evidence type="ECO:0000256" key="11">
    <source>
        <dbReference type="ARBA" id="ARBA00022918"/>
    </source>
</evidence>
<evidence type="ECO:0000256" key="9">
    <source>
        <dbReference type="ARBA" id="ARBA00022842"/>
    </source>
</evidence>
<evidence type="ECO:0000256" key="4">
    <source>
        <dbReference type="ARBA" id="ARBA00022723"/>
    </source>
</evidence>
<keyword evidence="3" id="KW-0540">Nuclease</keyword>
<keyword evidence="12" id="KW-0548">Nucleotidyltransferase</keyword>
<evidence type="ECO:0000256" key="10">
    <source>
        <dbReference type="ARBA" id="ARBA00022908"/>
    </source>
</evidence>
<evidence type="ECO:0000256" key="8">
    <source>
        <dbReference type="ARBA" id="ARBA00022840"/>
    </source>
</evidence>
<protein>
    <submittedName>
        <fullName evidence="19">Retrovirus-related pol polyprotein from transposon TNT 1-94</fullName>
    </submittedName>
</protein>
<keyword evidence="20" id="KW-1185">Reference proteome</keyword>
<reference evidence="19" key="2">
    <citation type="submission" date="2022-01" db="EMBL/GenBank/DDBJ databases">
        <authorList>
            <person name="Yamashiro T."/>
            <person name="Shiraishi A."/>
            <person name="Satake H."/>
            <person name="Nakayama K."/>
        </authorList>
    </citation>
    <scope>NUCLEOTIDE SEQUENCE</scope>
</reference>
<evidence type="ECO:0000313" key="20">
    <source>
        <dbReference type="Proteomes" id="UP001151760"/>
    </source>
</evidence>
<keyword evidence="13" id="KW-0233">DNA recombination</keyword>
<evidence type="ECO:0000259" key="16">
    <source>
        <dbReference type="Pfam" id="PF07727"/>
    </source>
</evidence>
<evidence type="ECO:0000256" key="12">
    <source>
        <dbReference type="ARBA" id="ARBA00022932"/>
    </source>
</evidence>
<comment type="function">
    <text evidence="1">The aspartyl protease (PR) mediates the proteolytic cleavages of the Gag and Gag-Pol polyproteins after assembly of the VLP.</text>
</comment>
<name>A0ABQ4XF22_9ASTR</name>
<evidence type="ECO:0000256" key="13">
    <source>
        <dbReference type="ARBA" id="ARBA00023172"/>
    </source>
</evidence>
<keyword evidence="14" id="KW-0511">Multifunctional enzyme</keyword>
<evidence type="ECO:0000256" key="15">
    <source>
        <dbReference type="SAM" id="MobiDB-lite"/>
    </source>
</evidence>
<organism evidence="19 20">
    <name type="scientific">Tanacetum coccineum</name>
    <dbReference type="NCBI Taxonomy" id="301880"/>
    <lineage>
        <taxon>Eukaryota</taxon>
        <taxon>Viridiplantae</taxon>
        <taxon>Streptophyta</taxon>
        <taxon>Embryophyta</taxon>
        <taxon>Tracheophyta</taxon>
        <taxon>Spermatophyta</taxon>
        <taxon>Magnoliopsida</taxon>
        <taxon>eudicotyledons</taxon>
        <taxon>Gunneridae</taxon>
        <taxon>Pentapetalae</taxon>
        <taxon>asterids</taxon>
        <taxon>campanulids</taxon>
        <taxon>Asterales</taxon>
        <taxon>Asteraceae</taxon>
        <taxon>Asteroideae</taxon>
        <taxon>Anthemideae</taxon>
        <taxon>Anthemidinae</taxon>
        <taxon>Tanacetum</taxon>
    </lineage>
</organism>
<keyword evidence="11" id="KW-0695">RNA-directed DNA polymerase</keyword>
<evidence type="ECO:0000256" key="5">
    <source>
        <dbReference type="ARBA" id="ARBA00022741"/>
    </source>
</evidence>
<evidence type="ECO:0000256" key="3">
    <source>
        <dbReference type="ARBA" id="ARBA00022722"/>
    </source>
</evidence>
<keyword evidence="10" id="KW-0229">DNA integration</keyword>
<feature type="domain" description="GAG-pre-integrase" evidence="17">
    <location>
        <begin position="289"/>
        <end position="360"/>
    </location>
</feature>
<keyword evidence="9" id="KW-0460">Magnesium</keyword>
<dbReference type="InterPro" id="IPR039537">
    <property type="entry name" value="Retrotran_Ty1/copia-like"/>
</dbReference>
<dbReference type="PANTHER" id="PTHR42648">
    <property type="entry name" value="TRANSPOSASE, PUTATIVE-RELATED"/>
    <property type="match status" value="1"/>
</dbReference>
<evidence type="ECO:0000256" key="7">
    <source>
        <dbReference type="ARBA" id="ARBA00022801"/>
    </source>
</evidence>
<feature type="region of interest" description="Disordered" evidence="15">
    <location>
        <begin position="455"/>
        <end position="488"/>
    </location>
</feature>
<keyword evidence="6" id="KW-0255">Endonuclease</keyword>
<dbReference type="InterPro" id="IPR013103">
    <property type="entry name" value="RVT_2"/>
</dbReference>
<evidence type="ECO:0000259" key="18">
    <source>
        <dbReference type="Pfam" id="PF22936"/>
    </source>
</evidence>
<feature type="domain" description="Retrovirus-related Pol polyprotein from transposon TNT 1-94-like beta-barrel" evidence="18">
    <location>
        <begin position="187"/>
        <end position="259"/>
    </location>
</feature>
<sequence length="591" mass="66887">MKDKAMLNTSQVKFKKTEIEDYHRISSISNKTKSVTACNDSLKSRTSNVNDVCATCGKCVFNSNHDACVYKFLNDVNARTKKPNVVPISTRKPKSQANKSVATHPKKTVASESTVQNSKSYYRMLYEKTSKAWKWWIEQQCPSGYKWVPKTKMKWVPKVRNENVQKRVSFAIDNASRITNIVQLILFIVDSGCTKHMIGNLTLLCNFIEKYLGTVYFGNDQFAPILGYGDLVQGNIMINRVYYVEGLNHNLFSVGQFCDADLEVAFRKSTCFVRDLQGNDLLTVNRGSDLYTISLQETTSSTLICLMAKASPTQAWSWHRRLSHLNFDYINLLSKKDVVIGLPKLKYVKDKLSSSCEVSKVKRSSFKTKIVPSSKGRLNLLHMDLCGPMRVASINGKKYILNGVVERRNRTLVEAARTMLSASKLPYTTVPSPQELDLLFGPLYDEFFNACTSRVNKSSSPTDNSNQQDTLPTTNIHPTLDPSTPANVHAKENNDIQAENTQHEFTNPFCTLEEGIDFEESFSPVARLESVRIFIAYVAHKSFPIYQMDVKMAFLNGPLKEEVYVAQPDGFVDPDHPEKFYCLRKALYGLK</sequence>
<reference evidence="19" key="1">
    <citation type="journal article" date="2022" name="Int. J. Mol. Sci.">
        <title>Draft Genome of Tanacetum Coccineum: Genomic Comparison of Closely Related Tanacetum-Family Plants.</title>
        <authorList>
            <person name="Yamashiro T."/>
            <person name="Shiraishi A."/>
            <person name="Nakayama K."/>
            <person name="Satake H."/>
        </authorList>
    </citation>
    <scope>NUCLEOTIDE SEQUENCE</scope>
</reference>
<keyword evidence="5" id="KW-0547">Nucleotide-binding</keyword>
<feature type="domain" description="Reverse transcriptase Ty1/copia-type" evidence="16">
    <location>
        <begin position="514"/>
        <end position="591"/>
    </location>
</feature>
<dbReference type="Proteomes" id="UP001151760">
    <property type="component" value="Unassembled WGS sequence"/>
</dbReference>
<dbReference type="InterPro" id="IPR025724">
    <property type="entry name" value="GAG-pre-integrase_dom"/>
</dbReference>
<proteinExistence type="predicted"/>
<feature type="compositionally biased region" description="Polar residues" evidence="15">
    <location>
        <begin position="455"/>
        <end position="486"/>
    </location>
</feature>
<gene>
    <name evidence="19" type="ORF">Tco_0678214</name>
</gene>